<protein>
    <submittedName>
        <fullName evidence="2">GNAT family N-acetyltransferase</fullName>
    </submittedName>
</protein>
<name>A0AA51RQF2_9GAMM</name>
<dbReference type="GO" id="GO:0016747">
    <property type="term" value="F:acyltransferase activity, transferring groups other than amino-acyl groups"/>
    <property type="evidence" value="ECO:0007669"/>
    <property type="project" value="InterPro"/>
</dbReference>
<evidence type="ECO:0000313" key="2">
    <source>
        <dbReference type="EMBL" id="WMS85634.1"/>
    </source>
</evidence>
<dbReference type="InterPro" id="IPR000182">
    <property type="entry name" value="GNAT_dom"/>
</dbReference>
<keyword evidence="3" id="KW-1185">Reference proteome</keyword>
<dbReference type="KEGG" id="plei:Q9312_10455"/>
<feature type="domain" description="N-acetyltransferase" evidence="1">
    <location>
        <begin position="1"/>
        <end position="63"/>
    </location>
</feature>
<organism evidence="2 3">
    <name type="scientific">Pleionea litopenaei</name>
    <dbReference type="NCBI Taxonomy" id="3070815"/>
    <lineage>
        <taxon>Bacteria</taxon>
        <taxon>Pseudomonadati</taxon>
        <taxon>Pseudomonadota</taxon>
        <taxon>Gammaproteobacteria</taxon>
        <taxon>Oceanospirillales</taxon>
        <taxon>Pleioneaceae</taxon>
        <taxon>Pleionea</taxon>
    </lineage>
</organism>
<dbReference type="Pfam" id="PF00583">
    <property type="entry name" value="Acetyltransf_1"/>
    <property type="match status" value="1"/>
</dbReference>
<evidence type="ECO:0000259" key="1">
    <source>
        <dbReference type="PROSITE" id="PS51186"/>
    </source>
</evidence>
<dbReference type="CDD" id="cd04301">
    <property type="entry name" value="NAT_SF"/>
    <property type="match status" value="1"/>
</dbReference>
<sequence>MRIDDSFRGQGIGEKMFLHAFEMAKEKGCKIVQLTSDKLRPDAIRFYEKLGFKATHEGFKLAL</sequence>
<dbReference type="SUPFAM" id="SSF55729">
    <property type="entry name" value="Acyl-CoA N-acyltransferases (Nat)"/>
    <property type="match status" value="1"/>
</dbReference>
<evidence type="ECO:0000313" key="3">
    <source>
        <dbReference type="Proteomes" id="UP001239782"/>
    </source>
</evidence>
<dbReference type="AlphaFoldDB" id="A0AA51RQF2"/>
<dbReference type="Proteomes" id="UP001239782">
    <property type="component" value="Chromosome"/>
</dbReference>
<dbReference type="Gene3D" id="3.40.630.30">
    <property type="match status" value="1"/>
</dbReference>
<proteinExistence type="predicted"/>
<reference evidence="2 3" key="1">
    <citation type="submission" date="2023-08" db="EMBL/GenBank/DDBJ databases">
        <title>Pleionea litopenaei sp. nov., isolated from stomach of juvenile Litopenaeus vannamei.</title>
        <authorList>
            <person name="Rho A.M."/>
            <person name="Hwang C.Y."/>
        </authorList>
    </citation>
    <scope>NUCLEOTIDE SEQUENCE [LARGE SCALE GENOMIC DNA]</scope>
    <source>
        <strain evidence="2 3">HL-JVS1</strain>
    </source>
</reference>
<dbReference type="EMBL" id="CP133548">
    <property type="protein sequence ID" value="WMS85634.1"/>
    <property type="molecule type" value="Genomic_DNA"/>
</dbReference>
<dbReference type="PROSITE" id="PS51186">
    <property type="entry name" value="GNAT"/>
    <property type="match status" value="1"/>
</dbReference>
<dbReference type="InterPro" id="IPR016181">
    <property type="entry name" value="Acyl_CoA_acyltransferase"/>
</dbReference>
<gene>
    <name evidence="2" type="ORF">Q9312_10455</name>
</gene>
<accession>A0AA51RQF2</accession>